<dbReference type="EMBL" id="MK937592">
    <property type="protein sequence ID" value="QDH91737.1"/>
    <property type="molecule type" value="Genomic_DNA"/>
</dbReference>
<dbReference type="KEGG" id="vg:64766983"/>
<gene>
    <name evidence="1" type="primary">62</name>
    <name evidence="1" type="ORF">SEA_PHRAPPUCCINO_62</name>
</gene>
<dbReference type="Proteomes" id="UP000316777">
    <property type="component" value="Segment"/>
</dbReference>
<accession>A0A514DDQ8</accession>
<dbReference type="RefSeq" id="YP_010059751.1">
    <property type="nucleotide sequence ID" value="NC_054727.1"/>
</dbReference>
<protein>
    <submittedName>
        <fullName evidence="1">Uncharacterized protein</fullName>
    </submittedName>
</protein>
<name>A0A514DDQ8_9CAUD</name>
<proteinExistence type="predicted"/>
<organism evidence="1 2">
    <name type="scientific">Mycobacterium phage Phrappuccino</name>
    <dbReference type="NCBI Taxonomy" id="2591223"/>
    <lineage>
        <taxon>Viruses</taxon>
        <taxon>Duplodnaviria</taxon>
        <taxon>Heunggongvirae</taxon>
        <taxon>Uroviricota</taxon>
        <taxon>Caudoviricetes</taxon>
        <taxon>Phrappuccinovirus</taxon>
        <taxon>Phrappuccinovirus phrappuccino</taxon>
        <taxon>Phreappuccinovirus Phrappuccino</taxon>
    </lineage>
</organism>
<dbReference type="GeneID" id="64766983"/>
<reference evidence="1 2" key="1">
    <citation type="submission" date="2019-05" db="EMBL/GenBank/DDBJ databases">
        <authorList>
            <person name="Pope W.H."/>
            <person name="Garlena R.A."/>
            <person name="Russell D.A."/>
            <person name="Jacobs-Sera D."/>
            <person name="Hatfull G.F."/>
        </authorList>
    </citation>
    <scope>NUCLEOTIDE SEQUENCE [LARGE SCALE GENOMIC DNA]</scope>
</reference>
<keyword evidence="2" id="KW-1185">Reference proteome</keyword>
<evidence type="ECO:0000313" key="1">
    <source>
        <dbReference type="EMBL" id="QDH91737.1"/>
    </source>
</evidence>
<evidence type="ECO:0000313" key="2">
    <source>
        <dbReference type="Proteomes" id="UP000316777"/>
    </source>
</evidence>
<sequence>MFTAAELSWYKAGALVRQPRLVPGEPNLSSIAHAMASPPMPNPDFIVDTGSDRIDGEIDGGTP</sequence>